<dbReference type="PROSITE" id="PS51257">
    <property type="entry name" value="PROKAR_LIPOPROTEIN"/>
    <property type="match status" value="1"/>
</dbReference>
<dbReference type="GO" id="GO:0005737">
    <property type="term" value="C:cytoplasm"/>
    <property type="evidence" value="ECO:0007669"/>
    <property type="project" value="TreeGrafter"/>
</dbReference>
<dbReference type="EC" id="1.1.1.169" evidence="4"/>
<evidence type="ECO:0000259" key="6">
    <source>
        <dbReference type="Pfam" id="PF08546"/>
    </source>
</evidence>
<dbReference type="PANTHER" id="PTHR21708">
    <property type="entry name" value="PROBABLE 2-DEHYDROPANTOATE 2-REDUCTASE"/>
    <property type="match status" value="1"/>
</dbReference>
<dbReference type="Pfam" id="PF08546">
    <property type="entry name" value="ApbA_C"/>
    <property type="match status" value="1"/>
</dbReference>
<feature type="domain" description="Ketopantoate reductase N-terminal" evidence="5">
    <location>
        <begin position="9"/>
        <end position="152"/>
    </location>
</feature>
<keyword evidence="3 4" id="KW-0560">Oxidoreductase</keyword>
<dbReference type="GO" id="GO:0008677">
    <property type="term" value="F:2-dehydropantoate 2-reductase activity"/>
    <property type="evidence" value="ECO:0007669"/>
    <property type="project" value="UniProtKB-EC"/>
</dbReference>
<gene>
    <name evidence="7" type="primary">panE_2</name>
    <name evidence="7" type="ORF">CLRAG_07770</name>
</gene>
<dbReference type="Pfam" id="PF02558">
    <property type="entry name" value="ApbA"/>
    <property type="match status" value="1"/>
</dbReference>
<dbReference type="InterPro" id="IPR003710">
    <property type="entry name" value="ApbA"/>
</dbReference>
<evidence type="ECO:0000256" key="4">
    <source>
        <dbReference type="RuleBase" id="RU362068"/>
    </source>
</evidence>
<dbReference type="SUPFAM" id="SSF51735">
    <property type="entry name" value="NAD(P)-binding Rossmann-fold domains"/>
    <property type="match status" value="1"/>
</dbReference>
<dbReference type="UniPathway" id="UPA00028">
    <property type="reaction ID" value="UER00004"/>
</dbReference>
<evidence type="ECO:0000256" key="3">
    <source>
        <dbReference type="ARBA" id="ARBA00023002"/>
    </source>
</evidence>
<evidence type="ECO:0000256" key="1">
    <source>
        <dbReference type="ARBA" id="ARBA00007870"/>
    </source>
</evidence>
<keyword evidence="4" id="KW-0566">Pantothenate biosynthesis</keyword>
<dbReference type="InterPro" id="IPR013328">
    <property type="entry name" value="6PGD_dom2"/>
</dbReference>
<dbReference type="InterPro" id="IPR013332">
    <property type="entry name" value="KPR_N"/>
</dbReference>
<dbReference type="SUPFAM" id="SSF48179">
    <property type="entry name" value="6-phosphogluconate dehydrogenase C-terminal domain-like"/>
    <property type="match status" value="1"/>
</dbReference>
<dbReference type="InterPro" id="IPR013752">
    <property type="entry name" value="KPA_reductase"/>
</dbReference>
<sequence>MIREIKNVSIIGMGAMGCAYSSQIFKNIQDINVKIIAEGKRAERYRKDGFVINGEKYFYDVAEPDEKCEAADLIIVAVKYNQLKEAVTQIKNHVGDNTIIMSLLNGITSEEILGEVYGKDKVLYSISAGIDAVREGHQNVNFKNIGYIDFGEESNDTLTDKVKTLKEFFNKAKIENKIPKDMLRSLWWKFMVNVGINQTSAVLKANYGVFQREQAAINIMRNAMEEVILVSQKAGVNLTEEDIEDWVKVLNKLSPEGKTSMCQDILAKRKTEIEIFGGTVVELGKKYNVLTPINSTLTNIIKVTESLY</sequence>
<accession>A0A1A6B0A7</accession>
<dbReference type="InterPro" id="IPR008927">
    <property type="entry name" value="6-PGluconate_DH-like_C_sf"/>
</dbReference>
<dbReference type="PATRIC" id="fig|1353534.3.peg.787"/>
<feature type="domain" description="Ketopantoate reductase C-terminal" evidence="6">
    <location>
        <begin position="181"/>
        <end position="303"/>
    </location>
</feature>
<protein>
    <recommendedName>
        <fullName evidence="4">2-dehydropantoate 2-reductase</fullName>
        <ecNumber evidence="4">1.1.1.169</ecNumber>
    </recommendedName>
    <alternativeName>
        <fullName evidence="4">Ketopantoate reductase</fullName>
    </alternativeName>
</protein>
<reference evidence="7 8" key="1">
    <citation type="journal article" date="2012" name="Front. Microbiol.">
        <title>Draft Genome Sequence of the Virulent Strain 01-B526 of the Fish Pathogen Aeromonas salmonicida.</title>
        <authorList>
            <person name="Charette S.J."/>
            <person name="Brochu F."/>
            <person name="Boyle B."/>
            <person name="Filion G."/>
            <person name="Tanaka K.H."/>
            <person name="Derome N."/>
        </authorList>
    </citation>
    <scope>NUCLEOTIDE SEQUENCE [LARGE SCALE GENOMIC DNA]</scope>
    <source>
        <strain evidence="7 8">P11</strain>
    </source>
</reference>
<evidence type="ECO:0000259" key="5">
    <source>
        <dbReference type="Pfam" id="PF02558"/>
    </source>
</evidence>
<evidence type="ECO:0000313" key="8">
    <source>
        <dbReference type="Proteomes" id="UP000093954"/>
    </source>
</evidence>
<dbReference type="RefSeq" id="WP_154104933.1">
    <property type="nucleotide sequence ID" value="NZ_LROS01000008.1"/>
</dbReference>
<keyword evidence="2 4" id="KW-0521">NADP</keyword>
<dbReference type="PANTHER" id="PTHR21708:SF26">
    <property type="entry name" value="2-DEHYDROPANTOATE 2-REDUCTASE"/>
    <property type="match status" value="1"/>
</dbReference>
<dbReference type="GO" id="GO:0015940">
    <property type="term" value="P:pantothenate biosynthetic process"/>
    <property type="evidence" value="ECO:0007669"/>
    <property type="project" value="UniProtKB-UniPathway"/>
</dbReference>
<dbReference type="NCBIfam" id="TIGR00745">
    <property type="entry name" value="apbA_panE"/>
    <property type="match status" value="1"/>
</dbReference>
<comment type="similarity">
    <text evidence="1 4">Belongs to the ketopantoate reductase family.</text>
</comment>
<dbReference type="InterPro" id="IPR036291">
    <property type="entry name" value="NAD(P)-bd_dom_sf"/>
</dbReference>
<dbReference type="AlphaFoldDB" id="A0A1A6B0A7"/>
<comment type="function">
    <text evidence="4">Catalyzes the NADPH-dependent reduction of ketopantoate into pantoic acid.</text>
</comment>
<name>A0A1A6B0A7_9CLOT</name>
<comment type="caution">
    <text evidence="7">The sequence shown here is derived from an EMBL/GenBank/DDBJ whole genome shotgun (WGS) entry which is preliminary data.</text>
</comment>
<keyword evidence="8" id="KW-1185">Reference proteome</keyword>
<dbReference type="Gene3D" id="3.40.50.720">
    <property type="entry name" value="NAD(P)-binding Rossmann-like Domain"/>
    <property type="match status" value="1"/>
</dbReference>
<dbReference type="Gene3D" id="1.10.1040.10">
    <property type="entry name" value="N-(1-d-carboxylethyl)-l-norvaline Dehydrogenase, domain 2"/>
    <property type="match status" value="1"/>
</dbReference>
<comment type="pathway">
    <text evidence="4">Cofactor biosynthesis; (R)-pantothenate biosynthesis; (R)-pantoate from 3-methyl-2-oxobutanoate: step 2/2.</text>
</comment>
<dbReference type="EMBL" id="LROS01000008">
    <property type="protein sequence ID" value="OBR95713.1"/>
    <property type="molecule type" value="Genomic_DNA"/>
</dbReference>
<evidence type="ECO:0000256" key="2">
    <source>
        <dbReference type="ARBA" id="ARBA00022857"/>
    </source>
</evidence>
<comment type="catalytic activity">
    <reaction evidence="4">
        <text>(R)-pantoate + NADP(+) = 2-dehydropantoate + NADPH + H(+)</text>
        <dbReference type="Rhea" id="RHEA:16233"/>
        <dbReference type="ChEBI" id="CHEBI:11561"/>
        <dbReference type="ChEBI" id="CHEBI:15378"/>
        <dbReference type="ChEBI" id="CHEBI:15980"/>
        <dbReference type="ChEBI" id="CHEBI:57783"/>
        <dbReference type="ChEBI" id="CHEBI:58349"/>
        <dbReference type="EC" id="1.1.1.169"/>
    </reaction>
</comment>
<proteinExistence type="inferred from homology"/>
<evidence type="ECO:0000313" key="7">
    <source>
        <dbReference type="EMBL" id="OBR95713.1"/>
    </source>
</evidence>
<dbReference type="InterPro" id="IPR051402">
    <property type="entry name" value="KPR-Related"/>
</dbReference>
<dbReference type="Proteomes" id="UP000093954">
    <property type="component" value="Unassembled WGS sequence"/>
</dbReference>
<organism evidence="7 8">
    <name type="scientific">Clostridium ragsdalei P11</name>
    <dbReference type="NCBI Taxonomy" id="1353534"/>
    <lineage>
        <taxon>Bacteria</taxon>
        <taxon>Bacillati</taxon>
        <taxon>Bacillota</taxon>
        <taxon>Clostridia</taxon>
        <taxon>Eubacteriales</taxon>
        <taxon>Clostridiaceae</taxon>
        <taxon>Clostridium</taxon>
    </lineage>
</organism>